<evidence type="ECO:0000313" key="1">
    <source>
        <dbReference type="EMBL" id="GMN30246.1"/>
    </source>
</evidence>
<sequence length="54" mass="6177">MATEATTTIMMAKVDPRVEEALDGDMFQWLWRCPSCLCRGGRALPLYSANWRNI</sequence>
<dbReference type="Gramene" id="FCD_00006299-RA">
    <property type="protein sequence ID" value="FCD_00006299-RA:cds"/>
    <property type="gene ID" value="FCD_00006299"/>
</dbReference>
<organism evidence="1 2">
    <name type="scientific">Ficus carica</name>
    <name type="common">Common fig</name>
    <dbReference type="NCBI Taxonomy" id="3494"/>
    <lineage>
        <taxon>Eukaryota</taxon>
        <taxon>Viridiplantae</taxon>
        <taxon>Streptophyta</taxon>
        <taxon>Embryophyta</taxon>
        <taxon>Tracheophyta</taxon>
        <taxon>Spermatophyta</taxon>
        <taxon>Magnoliopsida</taxon>
        <taxon>eudicotyledons</taxon>
        <taxon>Gunneridae</taxon>
        <taxon>Pentapetalae</taxon>
        <taxon>rosids</taxon>
        <taxon>fabids</taxon>
        <taxon>Rosales</taxon>
        <taxon>Moraceae</taxon>
        <taxon>Ficeae</taxon>
        <taxon>Ficus</taxon>
    </lineage>
</organism>
<dbReference type="Proteomes" id="UP001187192">
    <property type="component" value="Unassembled WGS sequence"/>
</dbReference>
<evidence type="ECO:0000313" key="2">
    <source>
        <dbReference type="Proteomes" id="UP001187192"/>
    </source>
</evidence>
<accession>A0AA87ZW67</accession>
<dbReference type="AlphaFoldDB" id="A0AA87ZW67"/>
<gene>
    <name evidence="1" type="ORF">TIFTF001_002746</name>
</gene>
<name>A0AA87ZW67_FICCA</name>
<reference evidence="1" key="1">
    <citation type="submission" date="2023-07" db="EMBL/GenBank/DDBJ databases">
        <title>draft genome sequence of fig (Ficus carica).</title>
        <authorList>
            <person name="Takahashi T."/>
            <person name="Nishimura K."/>
        </authorList>
    </citation>
    <scope>NUCLEOTIDE SEQUENCE</scope>
</reference>
<keyword evidence="2" id="KW-1185">Reference proteome</keyword>
<comment type="caution">
    <text evidence="1">The sequence shown here is derived from an EMBL/GenBank/DDBJ whole genome shotgun (WGS) entry which is preliminary data.</text>
</comment>
<protein>
    <submittedName>
        <fullName evidence="1">Uncharacterized protein</fullName>
    </submittedName>
</protein>
<dbReference type="EMBL" id="BTGU01000002">
    <property type="protein sequence ID" value="GMN30246.1"/>
    <property type="molecule type" value="Genomic_DNA"/>
</dbReference>
<proteinExistence type="predicted"/>